<evidence type="ECO:0000313" key="3">
    <source>
        <dbReference type="EMBL" id="OWA55662.1"/>
    </source>
</evidence>
<comment type="caution">
    <text evidence="3">The sequence shown here is derived from an EMBL/GenBank/DDBJ whole genome shotgun (WGS) entry which is preliminary data.</text>
</comment>
<dbReference type="EMBL" id="MTYJ01001199">
    <property type="protein sequence ID" value="OWA55662.1"/>
    <property type="molecule type" value="Genomic_DNA"/>
</dbReference>
<protein>
    <submittedName>
        <fullName evidence="3">Uncharacterized protein</fullName>
    </submittedName>
</protein>
<accession>A0A9X6NK54</accession>
<evidence type="ECO:0000313" key="4">
    <source>
        <dbReference type="Proteomes" id="UP000192578"/>
    </source>
</evidence>
<keyword evidence="4" id="KW-1185">Reference proteome</keyword>
<dbReference type="AlphaFoldDB" id="A0A9X6NK54"/>
<feature type="signal peptide" evidence="2">
    <location>
        <begin position="1"/>
        <end position="22"/>
    </location>
</feature>
<sequence>MKSFRSILGLLGLYFVLVGVSPARHGSIGNNGVPLTGSPHNNTGHAPRVSAENSIIPGLPDNDS</sequence>
<keyword evidence="2" id="KW-0732">Signal</keyword>
<feature type="region of interest" description="Disordered" evidence="1">
    <location>
        <begin position="31"/>
        <end position="64"/>
    </location>
</feature>
<feature type="non-terminal residue" evidence="3">
    <location>
        <position position="64"/>
    </location>
</feature>
<gene>
    <name evidence="3" type="ORF">BV898_20050</name>
</gene>
<feature type="chain" id="PRO_5040990896" evidence="2">
    <location>
        <begin position="23"/>
        <end position="64"/>
    </location>
</feature>
<organism evidence="3 4">
    <name type="scientific">Hypsibius exemplaris</name>
    <name type="common">Freshwater tardigrade</name>
    <dbReference type="NCBI Taxonomy" id="2072580"/>
    <lineage>
        <taxon>Eukaryota</taxon>
        <taxon>Metazoa</taxon>
        <taxon>Ecdysozoa</taxon>
        <taxon>Tardigrada</taxon>
        <taxon>Eutardigrada</taxon>
        <taxon>Parachela</taxon>
        <taxon>Hypsibioidea</taxon>
        <taxon>Hypsibiidae</taxon>
        <taxon>Hypsibius</taxon>
    </lineage>
</organism>
<proteinExistence type="predicted"/>
<dbReference type="Proteomes" id="UP000192578">
    <property type="component" value="Unassembled WGS sequence"/>
</dbReference>
<evidence type="ECO:0000256" key="1">
    <source>
        <dbReference type="SAM" id="MobiDB-lite"/>
    </source>
</evidence>
<name>A0A9X6NK54_HYPEX</name>
<evidence type="ECO:0000256" key="2">
    <source>
        <dbReference type="SAM" id="SignalP"/>
    </source>
</evidence>
<reference evidence="4" key="1">
    <citation type="submission" date="2017-01" db="EMBL/GenBank/DDBJ databases">
        <title>Comparative genomics of anhydrobiosis in the tardigrade Hypsibius dujardini.</title>
        <authorList>
            <person name="Yoshida Y."/>
            <person name="Koutsovoulos G."/>
            <person name="Laetsch D."/>
            <person name="Stevens L."/>
            <person name="Kumar S."/>
            <person name="Horikawa D."/>
            <person name="Ishino K."/>
            <person name="Komine S."/>
            <person name="Tomita M."/>
            <person name="Blaxter M."/>
            <person name="Arakawa K."/>
        </authorList>
    </citation>
    <scope>NUCLEOTIDE SEQUENCE [LARGE SCALE GENOMIC DNA]</scope>
    <source>
        <strain evidence="4">Z151</strain>
    </source>
</reference>